<sequence length="504" mass="53963">MVGSTIVSAPGKVLITGGYLVLDPAYEGTVIATSSRFFTVVTPSSSVPRDTIRVRSPQFLEAEWNYSLASGSDGLVGATPSPANKSNNKFVEIALRETLKVIQAIVSVDALNDTLKDERSERCGLKVEIVGDNDFYSQRRVLDSLSLPPNKESLDRLPRFNHLNTPIGDVHKTGLGSSAALITSLVAALLLNFSVIPASSLGGNRSHDTAANNSRQDLDFIHNTSQYIHCLAQGKVGSGFDISSAVYGSQVYKRFDESVLRSLIDDSARPVPSELLATLRPNAAWTSQTTPIVLPPRIQLLLADVDAGSDTPSLVGKVLKWRTSSPDQAREIWTRLHDDNRRVASLLGRLGDLARDDPGDYSASLEGFATAHSNTPGGAQCSQVLQDLKAAMTAVRRGMKTMGESASVPIEPDEQTELLDACCAIPGVIGGGVPGAGGYDAIYVLVVDTPDSTPTDGPCTAEQVRLLWSNWKSLSVSPLQSRAEEGGLRYYDSVAQVRGLERSL</sequence>
<dbReference type="SUPFAM" id="SSF54211">
    <property type="entry name" value="Ribosomal protein S5 domain 2-like"/>
    <property type="match status" value="1"/>
</dbReference>
<keyword evidence="11 13" id="KW-0753">Steroid metabolism</keyword>
<evidence type="ECO:0000313" key="14">
    <source>
        <dbReference type="EMBL" id="KAG7530252.1"/>
    </source>
</evidence>
<dbReference type="InterPro" id="IPR020568">
    <property type="entry name" value="Ribosomal_Su5_D2-typ_SF"/>
</dbReference>
<dbReference type="UniPathway" id="UPA00057">
    <property type="reaction ID" value="UER00099"/>
</dbReference>
<dbReference type="EC" id="2.7.4.2" evidence="3 13"/>
<dbReference type="GO" id="GO:0019287">
    <property type="term" value="P:isopentenyl diphosphate biosynthetic process, mevalonate pathway"/>
    <property type="evidence" value="ECO:0007669"/>
    <property type="project" value="UniProtKB-UniRule"/>
</dbReference>
<comment type="catalytic activity">
    <reaction evidence="12">
        <text>(R)-5-phosphomevalonate + ATP = (R)-5-diphosphomevalonate + ADP</text>
        <dbReference type="Rhea" id="RHEA:16341"/>
        <dbReference type="ChEBI" id="CHEBI:30616"/>
        <dbReference type="ChEBI" id="CHEBI:57557"/>
        <dbReference type="ChEBI" id="CHEBI:58146"/>
        <dbReference type="ChEBI" id="CHEBI:456216"/>
        <dbReference type="EC" id="2.7.4.2"/>
    </reaction>
    <physiologicalReaction direction="left-to-right" evidence="12">
        <dbReference type="Rhea" id="RHEA:16342"/>
    </physiologicalReaction>
</comment>
<comment type="similarity">
    <text evidence="2 13">Belongs to the GHMP kinase family. Mevalonate kinase subfamily.</text>
</comment>
<dbReference type="Gene3D" id="3.30.230.10">
    <property type="match status" value="1"/>
</dbReference>
<evidence type="ECO:0000256" key="3">
    <source>
        <dbReference type="ARBA" id="ARBA00012958"/>
    </source>
</evidence>
<comment type="caution">
    <text evidence="14">The sequence shown here is derived from an EMBL/GenBank/DDBJ whole genome shotgun (WGS) entry which is preliminary data.</text>
</comment>
<keyword evidence="6" id="KW-0547">Nucleotide-binding</keyword>
<evidence type="ECO:0000256" key="6">
    <source>
        <dbReference type="ARBA" id="ARBA00022741"/>
    </source>
</evidence>
<dbReference type="GO" id="GO:0010142">
    <property type="term" value="P:farnesyl diphosphate biosynthetic process, mevalonate pathway"/>
    <property type="evidence" value="ECO:0007669"/>
    <property type="project" value="TreeGrafter"/>
</dbReference>
<keyword evidence="15" id="KW-1185">Reference proteome</keyword>
<evidence type="ECO:0000256" key="2">
    <source>
        <dbReference type="ARBA" id="ARBA00006495"/>
    </source>
</evidence>
<keyword evidence="8" id="KW-0067">ATP-binding</keyword>
<accession>A0A8K0NLQ2</accession>
<dbReference type="InterPro" id="IPR035102">
    <property type="entry name" value="Phosphomevalonate_kinase"/>
</dbReference>
<evidence type="ECO:0000256" key="13">
    <source>
        <dbReference type="PIRNR" id="PIRNR017288"/>
    </source>
</evidence>
<evidence type="ECO:0000256" key="11">
    <source>
        <dbReference type="ARBA" id="ARBA00023221"/>
    </source>
</evidence>
<dbReference type="AlphaFoldDB" id="A0A8K0NLQ2"/>
<dbReference type="GO" id="GO:0004631">
    <property type="term" value="F:phosphomevalonate kinase activity"/>
    <property type="evidence" value="ECO:0007669"/>
    <property type="project" value="UniProtKB-UniRule"/>
</dbReference>
<evidence type="ECO:0000256" key="4">
    <source>
        <dbReference type="ARBA" id="ARBA00022516"/>
    </source>
</evidence>
<keyword evidence="4 13" id="KW-0444">Lipid biosynthesis</keyword>
<keyword evidence="10 13" id="KW-0443">Lipid metabolism</keyword>
<keyword evidence="5 13" id="KW-0808">Transferase</keyword>
<dbReference type="PIRSF" id="PIRSF017288">
    <property type="entry name" value="PMK_GHMP_euk"/>
    <property type="match status" value="1"/>
</dbReference>
<name>A0A8K0NLQ2_9TREE</name>
<dbReference type="PANTHER" id="PTHR31814:SF2">
    <property type="entry name" value="PHOSPHOMEVALONATE KINASE"/>
    <property type="match status" value="1"/>
</dbReference>
<organism evidence="14 15">
    <name type="scientific">Filobasidium floriforme</name>
    <dbReference type="NCBI Taxonomy" id="5210"/>
    <lineage>
        <taxon>Eukaryota</taxon>
        <taxon>Fungi</taxon>
        <taxon>Dikarya</taxon>
        <taxon>Basidiomycota</taxon>
        <taxon>Agaricomycotina</taxon>
        <taxon>Tremellomycetes</taxon>
        <taxon>Filobasidiales</taxon>
        <taxon>Filobasidiaceae</taxon>
        <taxon>Filobasidium</taxon>
    </lineage>
</organism>
<evidence type="ECO:0000256" key="12">
    <source>
        <dbReference type="ARBA" id="ARBA00029326"/>
    </source>
</evidence>
<dbReference type="Proteomes" id="UP000812966">
    <property type="component" value="Unassembled WGS sequence"/>
</dbReference>
<dbReference type="GO" id="GO:0006696">
    <property type="term" value="P:ergosterol biosynthetic process"/>
    <property type="evidence" value="ECO:0007669"/>
    <property type="project" value="TreeGrafter"/>
</dbReference>
<evidence type="ECO:0000256" key="9">
    <source>
        <dbReference type="ARBA" id="ARBA00022955"/>
    </source>
</evidence>
<dbReference type="EMBL" id="JABELV010000124">
    <property type="protein sequence ID" value="KAG7530252.1"/>
    <property type="molecule type" value="Genomic_DNA"/>
</dbReference>
<dbReference type="InterPro" id="IPR014721">
    <property type="entry name" value="Ribsml_uS5_D2-typ_fold_subgr"/>
</dbReference>
<keyword evidence="9 13" id="KW-0752">Steroid biosynthesis</keyword>
<dbReference type="GO" id="GO:0005524">
    <property type="term" value="F:ATP binding"/>
    <property type="evidence" value="ECO:0007669"/>
    <property type="project" value="UniProtKB-UniRule"/>
</dbReference>
<gene>
    <name evidence="14" type="ORF">FFLO_05182</name>
</gene>
<dbReference type="InterPro" id="IPR016005">
    <property type="entry name" value="Erg8"/>
</dbReference>
<evidence type="ECO:0000256" key="7">
    <source>
        <dbReference type="ARBA" id="ARBA00022777"/>
    </source>
</evidence>
<dbReference type="GO" id="GO:0005777">
    <property type="term" value="C:peroxisome"/>
    <property type="evidence" value="ECO:0007669"/>
    <property type="project" value="TreeGrafter"/>
</dbReference>
<comment type="pathway">
    <text evidence="1 13">Isoprenoid biosynthesis; isopentenyl diphosphate biosynthesis via mevalonate pathway; isopentenyl diphosphate from (R)-mevalonate: step 2/3.</text>
</comment>
<evidence type="ECO:0000256" key="1">
    <source>
        <dbReference type="ARBA" id="ARBA00005017"/>
    </source>
</evidence>
<evidence type="ECO:0000256" key="8">
    <source>
        <dbReference type="ARBA" id="ARBA00022840"/>
    </source>
</evidence>
<evidence type="ECO:0000256" key="10">
    <source>
        <dbReference type="ARBA" id="ARBA00023098"/>
    </source>
</evidence>
<protein>
    <recommendedName>
        <fullName evidence="3 13">Phosphomevalonate kinase</fullName>
        <ecNumber evidence="3 13">2.7.4.2</ecNumber>
    </recommendedName>
</protein>
<proteinExistence type="inferred from homology"/>
<dbReference type="PANTHER" id="PTHR31814">
    <property type="match status" value="1"/>
</dbReference>
<evidence type="ECO:0000313" key="15">
    <source>
        <dbReference type="Proteomes" id="UP000812966"/>
    </source>
</evidence>
<evidence type="ECO:0000256" key="5">
    <source>
        <dbReference type="ARBA" id="ARBA00022679"/>
    </source>
</evidence>
<reference evidence="14" key="1">
    <citation type="submission" date="2020-04" db="EMBL/GenBank/DDBJ databases">
        <title>Analysis of mating type loci in Filobasidium floriforme.</title>
        <authorList>
            <person name="Nowrousian M."/>
        </authorList>
    </citation>
    <scope>NUCLEOTIDE SEQUENCE</scope>
    <source>
        <strain evidence="14">CBS 6242</strain>
    </source>
</reference>
<keyword evidence="7 13" id="KW-0418">Kinase</keyword>